<evidence type="ECO:0000313" key="3">
    <source>
        <dbReference type="Proteomes" id="UP001281761"/>
    </source>
</evidence>
<evidence type="ECO:0000256" key="1">
    <source>
        <dbReference type="SAM" id="SignalP"/>
    </source>
</evidence>
<reference evidence="2 3" key="1">
    <citation type="journal article" date="2022" name="bioRxiv">
        <title>Genomics of Preaxostyla Flagellates Illuminates Evolutionary Transitions and the Path Towards Mitochondrial Loss.</title>
        <authorList>
            <person name="Novak L.V.F."/>
            <person name="Treitli S.C."/>
            <person name="Pyrih J."/>
            <person name="Halakuc P."/>
            <person name="Pipaliya S.V."/>
            <person name="Vacek V."/>
            <person name="Brzon O."/>
            <person name="Soukal P."/>
            <person name="Eme L."/>
            <person name="Dacks J.B."/>
            <person name="Karnkowska A."/>
            <person name="Elias M."/>
            <person name="Hampl V."/>
        </authorList>
    </citation>
    <scope>NUCLEOTIDE SEQUENCE [LARGE SCALE GENOMIC DNA]</scope>
    <source>
        <strain evidence="2">NAU3</strain>
        <tissue evidence="2">Gut</tissue>
    </source>
</reference>
<gene>
    <name evidence="2" type="ORF">BLNAU_7090</name>
</gene>
<feature type="chain" id="PRO_5046066459" evidence="1">
    <location>
        <begin position="21"/>
        <end position="230"/>
    </location>
</feature>
<name>A0ABQ9Y2F2_9EUKA</name>
<proteinExistence type="predicted"/>
<organism evidence="2 3">
    <name type="scientific">Blattamonas nauphoetae</name>
    <dbReference type="NCBI Taxonomy" id="2049346"/>
    <lineage>
        <taxon>Eukaryota</taxon>
        <taxon>Metamonada</taxon>
        <taxon>Preaxostyla</taxon>
        <taxon>Oxymonadida</taxon>
        <taxon>Blattamonas</taxon>
    </lineage>
</organism>
<feature type="signal peptide" evidence="1">
    <location>
        <begin position="1"/>
        <end position="20"/>
    </location>
</feature>
<accession>A0ABQ9Y2F2</accession>
<comment type="caution">
    <text evidence="2">The sequence shown here is derived from an EMBL/GenBank/DDBJ whole genome shotgun (WGS) entry which is preliminary data.</text>
</comment>
<evidence type="ECO:0000313" key="2">
    <source>
        <dbReference type="EMBL" id="KAK2957914.1"/>
    </source>
</evidence>
<keyword evidence="1" id="KW-0732">Signal</keyword>
<dbReference type="Proteomes" id="UP001281761">
    <property type="component" value="Unassembled WGS sequence"/>
</dbReference>
<dbReference type="EMBL" id="JARBJD010000042">
    <property type="protein sequence ID" value="KAK2957914.1"/>
    <property type="molecule type" value="Genomic_DNA"/>
</dbReference>
<protein>
    <submittedName>
        <fullName evidence="2">Uncharacterized protein</fullName>
    </submittedName>
</protein>
<sequence length="230" mass="26184">MLKTLIMFCSVKHLYLLVQANLIPQLIITLNPQSLSFAEAVDIHTCLIQLLSSSLWLATPAGRARLGIEDNDDKQAFHETLLKQVVAPSENYIRHLCVNRFSIIDERQMSNFLHLLGEIVQIGPHYQTAMDSVLSLPVFTIPSCLPSIENDLSILYFLHLLIRSQKEWNGKDENVRLSGTTLLGSLRMEGMDDVLDQRMQHSQTGDYGEDIQRYSMEWNTLQGLNIQELC</sequence>
<keyword evidence="3" id="KW-1185">Reference proteome</keyword>